<keyword evidence="4" id="KW-1185">Reference proteome</keyword>
<comment type="catalytic activity">
    <reaction evidence="1">
        <text>a long-chain fatty acyl-CoA + 2 NADPH + 2 H(+) = a long-chain primary fatty alcohol + 2 NADP(+) + CoA</text>
        <dbReference type="Rhea" id="RHEA:52716"/>
        <dbReference type="ChEBI" id="CHEBI:15378"/>
        <dbReference type="ChEBI" id="CHEBI:57287"/>
        <dbReference type="ChEBI" id="CHEBI:57783"/>
        <dbReference type="ChEBI" id="CHEBI:58349"/>
        <dbReference type="ChEBI" id="CHEBI:77396"/>
        <dbReference type="ChEBI" id="CHEBI:83139"/>
        <dbReference type="EC" id="1.2.1.84"/>
    </reaction>
</comment>
<evidence type="ECO:0000313" key="3">
    <source>
        <dbReference type="EMBL" id="MED6129017.1"/>
    </source>
</evidence>
<dbReference type="InterPro" id="IPR026055">
    <property type="entry name" value="FAR"/>
</dbReference>
<feature type="domain" description="Thioester reductase (TE)" evidence="2">
    <location>
        <begin position="11"/>
        <end position="69"/>
    </location>
</feature>
<evidence type="ECO:0000259" key="2">
    <source>
        <dbReference type="Pfam" id="PF07993"/>
    </source>
</evidence>
<name>A0ABU6RY73_9FABA</name>
<dbReference type="InterPro" id="IPR013120">
    <property type="entry name" value="FAR_NAD-bd"/>
</dbReference>
<dbReference type="PANTHER" id="PTHR11011:SF99">
    <property type="entry name" value="FATTY ACYL-COA REDUCTASE 3"/>
    <property type="match status" value="1"/>
</dbReference>
<dbReference type="EMBL" id="JASCZI010033610">
    <property type="protein sequence ID" value="MED6129017.1"/>
    <property type="molecule type" value="Genomic_DNA"/>
</dbReference>
<dbReference type="EC" id="1.2.1.84" evidence="1"/>
<comment type="function">
    <text evidence="1">Catalyzes the reduction of fatty acyl-CoA to fatty alcohols.</text>
</comment>
<keyword evidence="1" id="KW-0521">NADP</keyword>
<protein>
    <recommendedName>
        <fullName evidence="1">Fatty acyl-CoA reductase</fullName>
        <ecNumber evidence="1">1.2.1.84</ecNumber>
    </recommendedName>
</protein>
<proteinExistence type="inferred from homology"/>
<comment type="caution">
    <text evidence="3">The sequence shown here is derived from an EMBL/GenBank/DDBJ whole genome shotgun (WGS) entry which is preliminary data.</text>
</comment>
<sequence length="75" mass="8574">IIGKELFRLLKESLGANFNSFVSEKLSVVPGDISQEDLDLKDSILRDEIYNQTDVIVNIAATTKFDERYIMYSRS</sequence>
<organism evidence="3 4">
    <name type="scientific">Stylosanthes scabra</name>
    <dbReference type="NCBI Taxonomy" id="79078"/>
    <lineage>
        <taxon>Eukaryota</taxon>
        <taxon>Viridiplantae</taxon>
        <taxon>Streptophyta</taxon>
        <taxon>Embryophyta</taxon>
        <taxon>Tracheophyta</taxon>
        <taxon>Spermatophyta</taxon>
        <taxon>Magnoliopsida</taxon>
        <taxon>eudicotyledons</taxon>
        <taxon>Gunneridae</taxon>
        <taxon>Pentapetalae</taxon>
        <taxon>rosids</taxon>
        <taxon>fabids</taxon>
        <taxon>Fabales</taxon>
        <taxon>Fabaceae</taxon>
        <taxon>Papilionoideae</taxon>
        <taxon>50 kb inversion clade</taxon>
        <taxon>dalbergioids sensu lato</taxon>
        <taxon>Dalbergieae</taxon>
        <taxon>Pterocarpus clade</taxon>
        <taxon>Stylosanthes</taxon>
    </lineage>
</organism>
<dbReference type="Proteomes" id="UP001341840">
    <property type="component" value="Unassembled WGS sequence"/>
</dbReference>
<evidence type="ECO:0000313" key="4">
    <source>
        <dbReference type="Proteomes" id="UP001341840"/>
    </source>
</evidence>
<comment type="similarity">
    <text evidence="1">Belongs to the fatty acyl-CoA reductase family.</text>
</comment>
<dbReference type="Pfam" id="PF07993">
    <property type="entry name" value="NAD_binding_4"/>
    <property type="match status" value="1"/>
</dbReference>
<evidence type="ECO:0000256" key="1">
    <source>
        <dbReference type="RuleBase" id="RU363097"/>
    </source>
</evidence>
<accession>A0ABU6RY73</accession>
<dbReference type="PANTHER" id="PTHR11011">
    <property type="entry name" value="MALE STERILITY PROTEIN 2-RELATED"/>
    <property type="match status" value="1"/>
</dbReference>
<dbReference type="Gene3D" id="3.40.50.720">
    <property type="entry name" value="NAD(P)-binding Rossmann-like Domain"/>
    <property type="match status" value="1"/>
</dbReference>
<feature type="non-terminal residue" evidence="3">
    <location>
        <position position="1"/>
    </location>
</feature>
<gene>
    <name evidence="3" type="ORF">PIB30_103606</name>
</gene>
<keyword evidence="1" id="KW-0560">Oxidoreductase</keyword>
<keyword evidence="1" id="KW-0444">Lipid biosynthesis</keyword>
<keyword evidence="1" id="KW-0443">Lipid metabolism</keyword>
<reference evidence="3 4" key="1">
    <citation type="journal article" date="2023" name="Plants (Basel)">
        <title>Bridging the Gap: Combining Genomics and Transcriptomics Approaches to Understand Stylosanthes scabra, an Orphan Legume from the Brazilian Caatinga.</title>
        <authorList>
            <person name="Ferreira-Neto J.R.C."/>
            <person name="da Silva M.D."/>
            <person name="Binneck E."/>
            <person name="de Melo N.F."/>
            <person name="da Silva R.H."/>
            <person name="de Melo A.L.T.M."/>
            <person name="Pandolfi V."/>
            <person name="Bustamante F.O."/>
            <person name="Brasileiro-Vidal A.C."/>
            <person name="Benko-Iseppon A.M."/>
        </authorList>
    </citation>
    <scope>NUCLEOTIDE SEQUENCE [LARGE SCALE GENOMIC DNA]</scope>
    <source>
        <tissue evidence="3">Leaves</tissue>
    </source>
</reference>